<sequence>MTDRPRAPTLTRRDVLAGACGVAACAWARPTRATPAAMEAAIQAFTGGAPTVAGGLLLEIPPLVENGNAVPLTVRAESAMAGDDIVKAIAVFNERNPQPHVAVFRFSGLSGRAAASTRIRLGDSQIITAVAAMADGSFRTASAELVVTLPACVEN</sequence>
<dbReference type="InterPro" id="IPR032711">
    <property type="entry name" value="SoxY"/>
</dbReference>
<dbReference type="RefSeq" id="WP_406857488.1">
    <property type="nucleotide sequence ID" value="NZ_CP157484.1"/>
</dbReference>
<evidence type="ECO:0000313" key="2">
    <source>
        <dbReference type="EMBL" id="XBO40633.1"/>
    </source>
</evidence>
<dbReference type="AlphaFoldDB" id="A0AAU7JJR4"/>
<accession>A0AAU7JJR4</accession>
<reference evidence="2" key="1">
    <citation type="submission" date="2024-05" db="EMBL/GenBank/DDBJ databases">
        <authorList>
            <person name="Kim S."/>
            <person name="Heo J."/>
            <person name="Choi H."/>
            <person name="Choi Y."/>
            <person name="Kwon S.-W."/>
            <person name="Kim Y."/>
        </authorList>
    </citation>
    <scope>NUCLEOTIDE SEQUENCE</scope>
    <source>
        <strain evidence="2">KACC 23698</strain>
    </source>
</reference>
<evidence type="ECO:0000259" key="1">
    <source>
        <dbReference type="Pfam" id="PF13501"/>
    </source>
</evidence>
<dbReference type="Gene3D" id="2.60.40.2470">
    <property type="entry name" value="SoxY domain"/>
    <property type="match status" value="1"/>
</dbReference>
<dbReference type="EMBL" id="CP157484">
    <property type="protein sequence ID" value="XBO40633.1"/>
    <property type="molecule type" value="Genomic_DNA"/>
</dbReference>
<gene>
    <name evidence="2" type="ORF">ABEG18_07680</name>
</gene>
<dbReference type="PROSITE" id="PS51318">
    <property type="entry name" value="TAT"/>
    <property type="match status" value="1"/>
</dbReference>
<organism evidence="2">
    <name type="scientific">Alsobacter sp. KACC 23698</name>
    <dbReference type="NCBI Taxonomy" id="3149229"/>
    <lineage>
        <taxon>Bacteria</taxon>
        <taxon>Pseudomonadati</taxon>
        <taxon>Pseudomonadota</taxon>
        <taxon>Alphaproteobacteria</taxon>
        <taxon>Hyphomicrobiales</taxon>
        <taxon>Alsobacteraceae</taxon>
        <taxon>Alsobacter</taxon>
    </lineage>
</organism>
<proteinExistence type="predicted"/>
<dbReference type="PIRSF" id="PIRSF010312">
    <property type="entry name" value="Sulphur_oxidation_SoxY"/>
    <property type="match status" value="1"/>
</dbReference>
<dbReference type="InterPro" id="IPR016568">
    <property type="entry name" value="Sulphur_oxidation_SoxY"/>
</dbReference>
<name>A0AAU7JJR4_9HYPH</name>
<dbReference type="InterPro" id="IPR038162">
    <property type="entry name" value="SoxY_sf"/>
</dbReference>
<dbReference type="PROSITE" id="PS51257">
    <property type="entry name" value="PROKAR_LIPOPROTEIN"/>
    <property type="match status" value="1"/>
</dbReference>
<dbReference type="Pfam" id="PF13501">
    <property type="entry name" value="SoxY"/>
    <property type="match status" value="1"/>
</dbReference>
<dbReference type="InterPro" id="IPR006311">
    <property type="entry name" value="TAT_signal"/>
</dbReference>
<protein>
    <submittedName>
        <fullName evidence="2">Thiosulfate oxidation carrier protein SoxY</fullName>
    </submittedName>
</protein>
<feature type="domain" description="Ig-like SoxY" evidence="1">
    <location>
        <begin position="43"/>
        <end position="152"/>
    </location>
</feature>